<dbReference type="PRINTS" id="PR00380">
    <property type="entry name" value="KINESINHEAVY"/>
</dbReference>
<feature type="region of interest" description="Disordered" evidence="8">
    <location>
        <begin position="635"/>
        <end position="657"/>
    </location>
</feature>
<dbReference type="InterPro" id="IPR027417">
    <property type="entry name" value="P-loop_NTPase"/>
</dbReference>
<keyword evidence="6" id="KW-0505">Motor protein</keyword>
<keyword evidence="4 6" id="KW-0067">ATP-binding</keyword>
<dbReference type="Proteomes" id="UP000591131">
    <property type="component" value="Unassembled WGS sequence"/>
</dbReference>
<dbReference type="InterPro" id="IPR036961">
    <property type="entry name" value="Kinesin_motor_dom_sf"/>
</dbReference>
<dbReference type="InterPro" id="IPR019821">
    <property type="entry name" value="Kinesin_motor_CS"/>
</dbReference>
<evidence type="ECO:0000259" key="9">
    <source>
        <dbReference type="PROSITE" id="PS50067"/>
    </source>
</evidence>
<keyword evidence="11" id="KW-1185">Reference proteome</keyword>
<evidence type="ECO:0000313" key="10">
    <source>
        <dbReference type="EMBL" id="KAF4655293.1"/>
    </source>
</evidence>
<evidence type="ECO:0000313" key="11">
    <source>
        <dbReference type="Proteomes" id="UP000591131"/>
    </source>
</evidence>
<comment type="caution">
    <text evidence="10">The sequence shown here is derived from an EMBL/GenBank/DDBJ whole genome shotgun (WGS) entry which is preliminary data.</text>
</comment>
<organism evidence="10 11">
    <name type="scientific">Perkinsus chesapeaki</name>
    <name type="common">Clam parasite</name>
    <name type="synonym">Perkinsus andrewsi</name>
    <dbReference type="NCBI Taxonomy" id="330153"/>
    <lineage>
        <taxon>Eukaryota</taxon>
        <taxon>Sar</taxon>
        <taxon>Alveolata</taxon>
        <taxon>Perkinsozoa</taxon>
        <taxon>Perkinsea</taxon>
        <taxon>Perkinsida</taxon>
        <taxon>Perkinsidae</taxon>
        <taxon>Perkinsus</taxon>
    </lineage>
</organism>
<dbReference type="GO" id="GO:0005524">
    <property type="term" value="F:ATP binding"/>
    <property type="evidence" value="ECO:0007669"/>
    <property type="project" value="UniProtKB-UniRule"/>
</dbReference>
<evidence type="ECO:0000256" key="3">
    <source>
        <dbReference type="ARBA" id="ARBA00022741"/>
    </source>
</evidence>
<evidence type="ECO:0000256" key="6">
    <source>
        <dbReference type="PROSITE-ProRule" id="PRU00283"/>
    </source>
</evidence>
<evidence type="ECO:0000256" key="1">
    <source>
        <dbReference type="ARBA" id="ARBA00004496"/>
    </source>
</evidence>
<dbReference type="InterPro" id="IPR001752">
    <property type="entry name" value="Kinesin_motor_dom"/>
</dbReference>
<dbReference type="PANTHER" id="PTHR47969:SF15">
    <property type="entry name" value="CHROMOSOME-ASSOCIATED KINESIN KIF4A-RELATED"/>
    <property type="match status" value="1"/>
</dbReference>
<dbReference type="OrthoDB" id="3176171at2759"/>
<dbReference type="GO" id="GO:0008017">
    <property type="term" value="F:microtubule binding"/>
    <property type="evidence" value="ECO:0007669"/>
    <property type="project" value="InterPro"/>
</dbReference>
<dbReference type="InterPro" id="IPR027640">
    <property type="entry name" value="Kinesin-like_fam"/>
</dbReference>
<protein>
    <recommendedName>
        <fullName evidence="9">Kinesin motor domain-containing protein</fullName>
    </recommendedName>
</protein>
<feature type="coiled-coil region" evidence="7">
    <location>
        <begin position="663"/>
        <end position="690"/>
    </location>
</feature>
<evidence type="ECO:0000256" key="4">
    <source>
        <dbReference type="ARBA" id="ARBA00022840"/>
    </source>
</evidence>
<comment type="similarity">
    <text evidence="6">Belongs to the TRAFAC class myosin-kinesin ATPase superfamily. Kinesin family.</text>
</comment>
<evidence type="ECO:0000256" key="7">
    <source>
        <dbReference type="SAM" id="Coils"/>
    </source>
</evidence>
<proteinExistence type="inferred from homology"/>
<dbReference type="Pfam" id="PF00225">
    <property type="entry name" value="Kinesin"/>
    <property type="match status" value="1"/>
</dbReference>
<reference evidence="10 11" key="1">
    <citation type="submission" date="2020-04" db="EMBL/GenBank/DDBJ databases">
        <title>Perkinsus chesapeaki whole genome sequence.</title>
        <authorList>
            <person name="Bogema D.R."/>
        </authorList>
    </citation>
    <scope>NUCLEOTIDE SEQUENCE [LARGE SCALE GENOMIC DNA]</scope>
    <source>
        <strain evidence="10">ATCC PRA-425</strain>
    </source>
</reference>
<name>A0A7J6L800_PERCH</name>
<evidence type="ECO:0000256" key="2">
    <source>
        <dbReference type="ARBA" id="ARBA00022490"/>
    </source>
</evidence>
<dbReference type="CDD" id="cd00106">
    <property type="entry name" value="KISc"/>
    <property type="match status" value="1"/>
</dbReference>
<dbReference type="Gene3D" id="3.40.850.10">
    <property type="entry name" value="Kinesin motor domain"/>
    <property type="match status" value="1"/>
</dbReference>
<dbReference type="PROSITE" id="PS00411">
    <property type="entry name" value="KINESIN_MOTOR_1"/>
    <property type="match status" value="1"/>
</dbReference>
<feature type="coiled-coil region" evidence="7">
    <location>
        <begin position="737"/>
        <end position="771"/>
    </location>
</feature>
<feature type="coiled-coil region" evidence="7">
    <location>
        <begin position="445"/>
        <end position="634"/>
    </location>
</feature>
<sequence>MSSSVGGVGKHSGKTECVKVVIRARPPLPPQGTARKGNVSSRVAQSGLPTMEQGWEASQWYTLDPTQATVQVGRNLLSYSDVFGPEATQEDVYNKTVGEVLDAVLEGFNGAVFAYGVTGSGKTYTMMGNALNRGIIPQSFGEIFYKLKSKPKARVSVSFLEIYGKKLVDLLNTDTPSLPLSSNSGLEICGNSSGIHVRGIKEVVVKDESQALEYERLTFKVLEDGCKMLHFRQTECNESSSRSHAVFTISYTNPAGRRSKLVLVDLAGSENVKRSKVNKDGVKEAGEINTSLSVLGRVVEALNSGSSHVPYRESLLTRLLQDSLGGNCKTCMIATINPERRSEAEYRQTMSTLQFSLRMSKVVNRPKIATIDSTERRLSLTSPGLDRQELEETMTRTMEEFKSEFKGWRENLENLVSQSNRKSLTELEEVKRMHEEKIGAKEQHIEDVKVQLTDARSEINRLRTEMLERSQEAERNLQLVNERHRTEMRELNEELVLVATDASAKREAAHRLEAELAETRNQASRLTEFASALEVERAEARRLRTALESMKGKRDSVANEAKALSESLAVERLRAARASEEVSKAQERALEAERTAAAKDYSSSMVEEVVRANSDTLERMRHHYENMIAEMKEREASFREGSTRSSQNVGNSEVGGGSDNAVIEELTLKLAEAQQVIAFNKIELDRVRAECDACVGEYERAIEVKDEQMMLMRVDAKRGGEETDQLQSKVLDLEHSLNASEVRVGELTSQVESLQLELESSQALVEQLRMRRTQSTVNLDQQRAMHSHRTLHLHNYHRQPAVQTEPTGCRQSTSRAPSNLRLKADAPDYPQSELLECIDHLEAALNEYNGDGFSTKSEKVAIRELKKIYGFSSESADELFPIVYHLLVQVLLMGNPKLSQLSLQVLSRLCWNSPINRARCVVDADQLGLPQLLANILEGSAEDERLVSQATKFMTVVITQAWREFPKSDTLEDPRANIPSPYCSVRMLRAILVPLAQQITNADVFAHSCFCVYGFIQYYAKRRPPAGADEGYSLNEGIMILHQSGAIPLLAQGITQHYPERITGFAGMQALQAILAHTDPGDPSLGIDWSIAQRISQLALQVMSANPEHTDTQRHCVLVLDLLLGSDSYSEDCAATLRSYPSLEHTFKVSQSVLRERVTSPEMTVGQLADTEMLGENTRLAMLRVEADEDNKVYRVLVKLGRFFGIALEQERTT</sequence>
<dbReference type="GO" id="GO:0005737">
    <property type="term" value="C:cytoplasm"/>
    <property type="evidence" value="ECO:0007669"/>
    <property type="project" value="UniProtKB-SubCell"/>
</dbReference>
<feature type="binding site" evidence="6">
    <location>
        <begin position="116"/>
        <end position="123"/>
    </location>
    <ligand>
        <name>ATP</name>
        <dbReference type="ChEBI" id="CHEBI:30616"/>
    </ligand>
</feature>
<dbReference type="GO" id="GO:0005875">
    <property type="term" value="C:microtubule associated complex"/>
    <property type="evidence" value="ECO:0007669"/>
    <property type="project" value="TreeGrafter"/>
</dbReference>
<dbReference type="GO" id="GO:0003777">
    <property type="term" value="F:microtubule motor activity"/>
    <property type="evidence" value="ECO:0007669"/>
    <property type="project" value="InterPro"/>
</dbReference>
<dbReference type="PANTHER" id="PTHR47969">
    <property type="entry name" value="CHROMOSOME-ASSOCIATED KINESIN KIF4A-RELATED"/>
    <property type="match status" value="1"/>
</dbReference>
<dbReference type="EMBL" id="JAAPAO010000666">
    <property type="protein sequence ID" value="KAF4655293.1"/>
    <property type="molecule type" value="Genomic_DNA"/>
</dbReference>
<gene>
    <name evidence="10" type="ORF">FOL47_009491</name>
</gene>
<accession>A0A7J6L800</accession>
<dbReference type="SUPFAM" id="SSF52540">
    <property type="entry name" value="P-loop containing nucleoside triphosphate hydrolases"/>
    <property type="match status" value="1"/>
</dbReference>
<dbReference type="SMART" id="SM00129">
    <property type="entry name" value="KISc"/>
    <property type="match status" value="1"/>
</dbReference>
<feature type="domain" description="Kinesin motor" evidence="9">
    <location>
        <begin position="17"/>
        <end position="362"/>
    </location>
</feature>
<keyword evidence="5 7" id="KW-0175">Coiled coil</keyword>
<dbReference type="AlphaFoldDB" id="A0A7J6L800"/>
<dbReference type="GO" id="GO:0051231">
    <property type="term" value="P:spindle elongation"/>
    <property type="evidence" value="ECO:0007669"/>
    <property type="project" value="TreeGrafter"/>
</dbReference>
<evidence type="ECO:0000256" key="8">
    <source>
        <dbReference type="SAM" id="MobiDB-lite"/>
    </source>
</evidence>
<dbReference type="GO" id="GO:0007052">
    <property type="term" value="P:mitotic spindle organization"/>
    <property type="evidence" value="ECO:0007669"/>
    <property type="project" value="TreeGrafter"/>
</dbReference>
<evidence type="ECO:0000256" key="5">
    <source>
        <dbReference type="ARBA" id="ARBA00023054"/>
    </source>
</evidence>
<comment type="subcellular location">
    <subcellularLocation>
        <location evidence="1">Cytoplasm</location>
    </subcellularLocation>
</comment>
<keyword evidence="2" id="KW-0963">Cytoplasm</keyword>
<dbReference type="GO" id="GO:0007018">
    <property type="term" value="P:microtubule-based movement"/>
    <property type="evidence" value="ECO:0007669"/>
    <property type="project" value="InterPro"/>
</dbReference>
<dbReference type="PROSITE" id="PS50067">
    <property type="entry name" value="KINESIN_MOTOR_2"/>
    <property type="match status" value="1"/>
</dbReference>
<keyword evidence="3 6" id="KW-0547">Nucleotide-binding</keyword>